<comment type="cofactor">
    <cofactor evidence="1">
        <name>heme</name>
        <dbReference type="ChEBI" id="CHEBI:30413"/>
    </cofactor>
</comment>
<evidence type="ECO:0000256" key="5">
    <source>
        <dbReference type="ARBA" id="ARBA00022617"/>
    </source>
</evidence>
<dbReference type="GO" id="GO:0004497">
    <property type="term" value="F:monooxygenase activity"/>
    <property type="evidence" value="ECO:0007669"/>
    <property type="project" value="UniProtKB-KW"/>
</dbReference>
<evidence type="ECO:0000313" key="15">
    <source>
        <dbReference type="Proteomes" id="UP000078540"/>
    </source>
</evidence>
<evidence type="ECO:0000256" key="4">
    <source>
        <dbReference type="ARBA" id="ARBA00010617"/>
    </source>
</evidence>
<evidence type="ECO:0000256" key="11">
    <source>
        <dbReference type="ARBA" id="ARBA00023033"/>
    </source>
</evidence>
<dbReference type="GO" id="GO:0016705">
    <property type="term" value="F:oxidoreductase activity, acting on paired donors, with incorporation or reduction of molecular oxygen"/>
    <property type="evidence" value="ECO:0007669"/>
    <property type="project" value="InterPro"/>
</dbReference>
<accession>A0A195AVR3</accession>
<dbReference type="EMBL" id="KQ976736">
    <property type="protein sequence ID" value="KYM76059.1"/>
    <property type="molecule type" value="Genomic_DNA"/>
</dbReference>
<keyword evidence="8" id="KW-0492">Microsome</keyword>
<keyword evidence="15" id="KW-1185">Reference proteome</keyword>
<evidence type="ECO:0000256" key="12">
    <source>
        <dbReference type="ARBA" id="ARBA00023136"/>
    </source>
</evidence>
<evidence type="ECO:0000256" key="6">
    <source>
        <dbReference type="ARBA" id="ARBA00022723"/>
    </source>
</evidence>
<evidence type="ECO:0000256" key="3">
    <source>
        <dbReference type="ARBA" id="ARBA00004406"/>
    </source>
</evidence>
<evidence type="ECO:0000313" key="14">
    <source>
        <dbReference type="EMBL" id="KYM76059.1"/>
    </source>
</evidence>
<keyword evidence="6" id="KW-0479">Metal-binding</keyword>
<evidence type="ECO:0000256" key="2">
    <source>
        <dbReference type="ARBA" id="ARBA00004174"/>
    </source>
</evidence>
<keyword evidence="10" id="KW-0408">Iron</keyword>
<dbReference type="GO" id="GO:0005789">
    <property type="term" value="C:endoplasmic reticulum membrane"/>
    <property type="evidence" value="ECO:0007669"/>
    <property type="project" value="UniProtKB-SubCell"/>
</dbReference>
<dbReference type="GO" id="GO:0020037">
    <property type="term" value="F:heme binding"/>
    <property type="evidence" value="ECO:0007669"/>
    <property type="project" value="InterPro"/>
</dbReference>
<keyword evidence="9" id="KW-0560">Oxidoreductase</keyword>
<protein>
    <submittedName>
        <fullName evidence="14">Cytochrome P450 6k1</fullName>
    </submittedName>
</protein>
<evidence type="ECO:0000256" key="7">
    <source>
        <dbReference type="ARBA" id="ARBA00022824"/>
    </source>
</evidence>
<evidence type="ECO:0000256" key="9">
    <source>
        <dbReference type="ARBA" id="ARBA00023002"/>
    </source>
</evidence>
<dbReference type="PANTHER" id="PTHR24292">
    <property type="entry name" value="CYTOCHROME P450"/>
    <property type="match status" value="1"/>
</dbReference>
<dbReference type="Gene3D" id="1.10.630.10">
    <property type="entry name" value="Cytochrome P450"/>
    <property type="match status" value="2"/>
</dbReference>
<keyword evidence="12 13" id="KW-0472">Membrane</keyword>
<keyword evidence="13" id="KW-1133">Transmembrane helix</keyword>
<evidence type="ECO:0000256" key="10">
    <source>
        <dbReference type="ARBA" id="ARBA00023004"/>
    </source>
</evidence>
<organism evidence="14 15">
    <name type="scientific">Atta colombica</name>
    <dbReference type="NCBI Taxonomy" id="520822"/>
    <lineage>
        <taxon>Eukaryota</taxon>
        <taxon>Metazoa</taxon>
        <taxon>Ecdysozoa</taxon>
        <taxon>Arthropoda</taxon>
        <taxon>Hexapoda</taxon>
        <taxon>Insecta</taxon>
        <taxon>Pterygota</taxon>
        <taxon>Neoptera</taxon>
        <taxon>Endopterygota</taxon>
        <taxon>Hymenoptera</taxon>
        <taxon>Apocrita</taxon>
        <taxon>Aculeata</taxon>
        <taxon>Formicoidea</taxon>
        <taxon>Formicidae</taxon>
        <taxon>Myrmicinae</taxon>
        <taxon>Atta</taxon>
    </lineage>
</organism>
<keyword evidence="11" id="KW-0503">Monooxygenase</keyword>
<keyword evidence="5" id="KW-0349">Heme</keyword>
<dbReference type="Pfam" id="PF00067">
    <property type="entry name" value="p450"/>
    <property type="match status" value="1"/>
</dbReference>
<dbReference type="Proteomes" id="UP000078540">
    <property type="component" value="Unassembled WGS sequence"/>
</dbReference>
<keyword evidence="13" id="KW-0812">Transmembrane</keyword>
<evidence type="ECO:0000256" key="13">
    <source>
        <dbReference type="SAM" id="Phobius"/>
    </source>
</evidence>
<comment type="subcellular location">
    <subcellularLocation>
        <location evidence="3">Endoplasmic reticulum membrane</location>
        <topology evidence="3">Peripheral membrane protein</topology>
    </subcellularLocation>
    <subcellularLocation>
        <location evidence="2">Microsome membrane</location>
        <topology evidence="2">Peripheral membrane protein</topology>
    </subcellularLocation>
</comment>
<name>A0A195AVR3_9HYME</name>
<dbReference type="InterPro" id="IPR036396">
    <property type="entry name" value="Cyt_P450_sf"/>
</dbReference>
<evidence type="ECO:0000256" key="1">
    <source>
        <dbReference type="ARBA" id="ARBA00001971"/>
    </source>
</evidence>
<keyword evidence="7" id="KW-0256">Endoplasmic reticulum</keyword>
<dbReference type="InterPro" id="IPR001128">
    <property type="entry name" value="Cyt_P450"/>
</dbReference>
<dbReference type="SUPFAM" id="SSF48264">
    <property type="entry name" value="Cytochrome P450"/>
    <property type="match status" value="1"/>
</dbReference>
<feature type="transmembrane region" description="Helical" evidence="13">
    <location>
        <begin position="6"/>
        <end position="26"/>
    </location>
</feature>
<dbReference type="InterPro" id="IPR050476">
    <property type="entry name" value="Insect_CytP450_Detox"/>
</dbReference>
<reference evidence="14 15" key="1">
    <citation type="submission" date="2015-09" db="EMBL/GenBank/DDBJ databases">
        <title>Atta colombica WGS genome.</title>
        <authorList>
            <person name="Nygaard S."/>
            <person name="Hu H."/>
            <person name="Boomsma J."/>
            <person name="Zhang G."/>
        </authorList>
    </citation>
    <scope>NUCLEOTIDE SEQUENCE [LARGE SCALE GENOMIC DNA]</scope>
    <source>
        <strain evidence="14">Treedump-2</strain>
        <tissue evidence="14">Whole body</tissue>
    </source>
</reference>
<dbReference type="PANTHER" id="PTHR24292:SF45">
    <property type="entry name" value="CYTOCHROME P450 6G1-RELATED"/>
    <property type="match status" value="1"/>
</dbReference>
<comment type="similarity">
    <text evidence="4">Belongs to the cytochrome P450 family.</text>
</comment>
<dbReference type="STRING" id="520822.A0A195AVR3"/>
<gene>
    <name evidence="14" type="ORF">ALC53_13544</name>
</gene>
<dbReference type="AlphaFoldDB" id="A0A195AVR3"/>
<evidence type="ECO:0000256" key="8">
    <source>
        <dbReference type="ARBA" id="ARBA00022848"/>
    </source>
</evidence>
<proteinExistence type="inferred from homology"/>
<sequence>MAILYEYALLDALVIFSSLFATLYLWMKWKHTYWQRHGVPTLSAHWFFGHFKDAILAENEDVLGIYILHKPFLHNTIPDSKKSRTDKNSDTISKWNLFSIYYPEWKSKMTLVFTSGKLKSLFQLMQESGEKRDHLHNQIKDNSKIVSIKVKDTFYKYITDVISSVAFGSTRFFRKIFWDIDSLLQLKTETPDNMNMFVKFEGDALLAQAAIFFVADRETSIVIMICALFELAKQPEMQRRVREEIHNDVTYEALHNMKYLHQVINETPLWKNPIDPRNVFISSSANSC</sequence>
<dbReference type="GO" id="GO:0005506">
    <property type="term" value="F:iron ion binding"/>
    <property type="evidence" value="ECO:0007669"/>
    <property type="project" value="InterPro"/>
</dbReference>